<keyword evidence="4" id="KW-1185">Reference proteome</keyword>
<accession>A0A6A6SUY7</accession>
<keyword evidence="2" id="KW-0812">Transmembrane</keyword>
<proteinExistence type="predicted"/>
<keyword evidence="2" id="KW-0472">Membrane</keyword>
<feature type="region of interest" description="Disordered" evidence="1">
    <location>
        <begin position="1"/>
        <end position="38"/>
    </location>
</feature>
<evidence type="ECO:0000313" key="4">
    <source>
        <dbReference type="Proteomes" id="UP000799324"/>
    </source>
</evidence>
<evidence type="ECO:0000256" key="1">
    <source>
        <dbReference type="SAM" id="MobiDB-lite"/>
    </source>
</evidence>
<dbReference type="OrthoDB" id="5347452at2759"/>
<evidence type="ECO:0000256" key="2">
    <source>
        <dbReference type="SAM" id="Phobius"/>
    </source>
</evidence>
<sequence length="128" mass="13188">MSTMMPGATATPSTSASTSTPTPTIAPTTSAASVSKSGGSANIGAIVGGVIRGLAVVGGIILGAIYLLRRQRTNVQASGTYDDQMKSNDPNMAAPAYYSPRTTSPRSWTRETGIDRYSGMPVYEVQPG</sequence>
<gene>
    <name evidence="3" type="ORF">K491DRAFT_697267</name>
</gene>
<dbReference type="Proteomes" id="UP000799324">
    <property type="component" value="Unassembled WGS sequence"/>
</dbReference>
<reference evidence="3" key="1">
    <citation type="journal article" date="2020" name="Stud. Mycol.">
        <title>101 Dothideomycetes genomes: a test case for predicting lifestyles and emergence of pathogens.</title>
        <authorList>
            <person name="Haridas S."/>
            <person name="Albert R."/>
            <person name="Binder M."/>
            <person name="Bloem J."/>
            <person name="Labutti K."/>
            <person name="Salamov A."/>
            <person name="Andreopoulos B."/>
            <person name="Baker S."/>
            <person name="Barry K."/>
            <person name="Bills G."/>
            <person name="Bluhm B."/>
            <person name="Cannon C."/>
            <person name="Castanera R."/>
            <person name="Culley D."/>
            <person name="Daum C."/>
            <person name="Ezra D."/>
            <person name="Gonzalez J."/>
            <person name="Henrissat B."/>
            <person name="Kuo A."/>
            <person name="Liang C."/>
            <person name="Lipzen A."/>
            <person name="Lutzoni F."/>
            <person name="Magnuson J."/>
            <person name="Mondo S."/>
            <person name="Nolan M."/>
            <person name="Ohm R."/>
            <person name="Pangilinan J."/>
            <person name="Park H.-J."/>
            <person name="Ramirez L."/>
            <person name="Alfaro M."/>
            <person name="Sun H."/>
            <person name="Tritt A."/>
            <person name="Yoshinaga Y."/>
            <person name="Zwiers L.-H."/>
            <person name="Turgeon B."/>
            <person name="Goodwin S."/>
            <person name="Spatafora J."/>
            <person name="Crous P."/>
            <person name="Grigoriev I."/>
        </authorList>
    </citation>
    <scope>NUCLEOTIDE SEQUENCE</scope>
    <source>
        <strain evidence="3">CBS 122681</strain>
    </source>
</reference>
<feature type="region of interest" description="Disordered" evidence="1">
    <location>
        <begin position="78"/>
        <end position="112"/>
    </location>
</feature>
<evidence type="ECO:0008006" key="5">
    <source>
        <dbReference type="Google" id="ProtNLM"/>
    </source>
</evidence>
<name>A0A6A6SUY7_9PLEO</name>
<dbReference type="EMBL" id="MU004455">
    <property type="protein sequence ID" value="KAF2650413.1"/>
    <property type="molecule type" value="Genomic_DNA"/>
</dbReference>
<keyword evidence="2" id="KW-1133">Transmembrane helix</keyword>
<dbReference type="AlphaFoldDB" id="A0A6A6SUY7"/>
<feature type="compositionally biased region" description="Low complexity" evidence="1">
    <location>
        <begin position="8"/>
        <end position="38"/>
    </location>
</feature>
<protein>
    <recommendedName>
        <fullName evidence="5">Mid2 domain-containing protein</fullName>
    </recommendedName>
</protein>
<organism evidence="3 4">
    <name type="scientific">Lophiostoma macrostomum CBS 122681</name>
    <dbReference type="NCBI Taxonomy" id="1314788"/>
    <lineage>
        <taxon>Eukaryota</taxon>
        <taxon>Fungi</taxon>
        <taxon>Dikarya</taxon>
        <taxon>Ascomycota</taxon>
        <taxon>Pezizomycotina</taxon>
        <taxon>Dothideomycetes</taxon>
        <taxon>Pleosporomycetidae</taxon>
        <taxon>Pleosporales</taxon>
        <taxon>Lophiostomataceae</taxon>
        <taxon>Lophiostoma</taxon>
    </lineage>
</organism>
<evidence type="ECO:0000313" key="3">
    <source>
        <dbReference type="EMBL" id="KAF2650413.1"/>
    </source>
</evidence>
<feature type="transmembrane region" description="Helical" evidence="2">
    <location>
        <begin position="43"/>
        <end position="68"/>
    </location>
</feature>